<dbReference type="OrthoDB" id="8892167at2"/>
<gene>
    <name evidence="1" type="ORF">SAMN05216326_1457</name>
</gene>
<organism evidence="1 2">
    <name type="scientific">Nitrosomonas marina</name>
    <dbReference type="NCBI Taxonomy" id="917"/>
    <lineage>
        <taxon>Bacteria</taxon>
        <taxon>Pseudomonadati</taxon>
        <taxon>Pseudomonadota</taxon>
        <taxon>Betaproteobacteria</taxon>
        <taxon>Nitrosomonadales</taxon>
        <taxon>Nitrosomonadaceae</taxon>
        <taxon>Nitrosomonas</taxon>
    </lineage>
</organism>
<reference evidence="2" key="1">
    <citation type="submission" date="2016-10" db="EMBL/GenBank/DDBJ databases">
        <authorList>
            <person name="Varghese N."/>
            <person name="Submissions S."/>
        </authorList>
    </citation>
    <scope>NUCLEOTIDE SEQUENCE [LARGE SCALE GENOMIC DNA]</scope>
    <source>
        <strain evidence="2">Nm71</strain>
    </source>
</reference>
<evidence type="ECO:0000313" key="2">
    <source>
        <dbReference type="Proteomes" id="UP000199345"/>
    </source>
</evidence>
<proteinExistence type="predicted"/>
<name>A0A1I0FTE0_9PROT</name>
<dbReference type="Proteomes" id="UP000199345">
    <property type="component" value="Unassembled WGS sequence"/>
</dbReference>
<accession>A0A1I0FTE0</accession>
<dbReference type="EMBL" id="FOIA01000045">
    <property type="protein sequence ID" value="SET61774.1"/>
    <property type="molecule type" value="Genomic_DNA"/>
</dbReference>
<protein>
    <submittedName>
        <fullName evidence="1">Uncharacterized protein</fullName>
    </submittedName>
</protein>
<evidence type="ECO:0000313" key="1">
    <source>
        <dbReference type="EMBL" id="SET61774.1"/>
    </source>
</evidence>
<sequence>MNETQYAKGIKAQNLRAFLELWPLIEAGIDETKNSINDFSDQFLEQEDSEYSWCYLYEFQADDLVLILLSTLTGVVKPDQIIDYLKQMADTPGNIGALPDLFEQVNEHFRARSDPTKEDIEAIRPYLPMVSAAFVAMQYSLFCLLYHGCYLNELIGRARDGDFKALFDAIKIDTSVIGCPSVVDKISTATRLQDKRFFAKLKAATTGKKEKLRQANFQKMRLVFKVLHEAGATRLTDSQLHHLFVEELKLYTSNAKGGGVDKALRKFADTYMKQCATT</sequence>
<keyword evidence="2" id="KW-1185">Reference proteome</keyword>
<dbReference type="AlphaFoldDB" id="A0A1I0FTE0"/>
<dbReference type="RefSeq" id="WP_090661648.1">
    <property type="nucleotide sequence ID" value="NZ_FOIA01000045.1"/>
</dbReference>